<sequence length="100" mass="11210">MSIEALQNAVAILLQKPERPFAVGDVVIKKEGIGNITTRPHIGEKAIVSHVFATPVINLQEKCGTPYYSQLYDIRVAFFDRDGDLVELAEDARRFRHADD</sequence>
<dbReference type="AlphaFoldDB" id="A0A076LXA4"/>
<organism evidence="1 2">
    <name type="scientific">Edwardsiella anguillarum ET080813</name>
    <dbReference type="NCBI Taxonomy" id="667120"/>
    <lineage>
        <taxon>Bacteria</taxon>
        <taxon>Pseudomonadati</taxon>
        <taxon>Pseudomonadota</taxon>
        <taxon>Gammaproteobacteria</taxon>
        <taxon>Enterobacterales</taxon>
        <taxon>Hafniaceae</taxon>
        <taxon>Edwardsiella</taxon>
    </lineage>
</organism>
<dbReference type="KEGG" id="ete:ETEE_3629"/>
<proteinExistence type="predicted"/>
<reference evidence="1 2" key="1">
    <citation type="journal article" date="2012" name="PLoS ONE">
        <title>Edwardsiella comparative phylogenomics reveal the new intra/inter-species taxonomic relationships, virulence evolution and niche adaptation mechanisms.</title>
        <authorList>
            <person name="Yang M."/>
            <person name="Lv Y."/>
            <person name="Xiao J."/>
            <person name="Wu H."/>
            <person name="Zheng H."/>
            <person name="Liu Q."/>
            <person name="Zhang Y."/>
            <person name="Wang Q."/>
        </authorList>
    </citation>
    <scope>NUCLEOTIDE SEQUENCE [LARGE SCALE GENOMIC DNA]</scope>
    <source>
        <strain evidence="2">080813</strain>
    </source>
</reference>
<dbReference type="GeneID" id="33941043"/>
<dbReference type="Proteomes" id="UP000028681">
    <property type="component" value="Chromosome"/>
</dbReference>
<dbReference type="RefSeq" id="WP_034165080.1">
    <property type="nucleotide sequence ID" value="NZ_CP006664.1"/>
</dbReference>
<protein>
    <submittedName>
        <fullName evidence="1">Uncharacterized protein</fullName>
    </submittedName>
</protein>
<dbReference type="EMBL" id="CP006664">
    <property type="protein sequence ID" value="AIJ10049.1"/>
    <property type="molecule type" value="Genomic_DNA"/>
</dbReference>
<evidence type="ECO:0000313" key="2">
    <source>
        <dbReference type="Proteomes" id="UP000028681"/>
    </source>
</evidence>
<accession>A0A076LXA4</accession>
<gene>
    <name evidence="1" type="ORF">ETEE_3629</name>
</gene>
<evidence type="ECO:0000313" key="1">
    <source>
        <dbReference type="EMBL" id="AIJ10049.1"/>
    </source>
</evidence>
<name>A0A076LXA4_9GAMM</name>
<dbReference type="HOGENOM" id="CLU_2301380_0_0_6"/>